<evidence type="ECO:0000256" key="1">
    <source>
        <dbReference type="SAM" id="SignalP"/>
    </source>
</evidence>
<evidence type="ECO:0000313" key="2">
    <source>
        <dbReference type="EMBL" id="KZE81394.1"/>
    </source>
</evidence>
<dbReference type="OrthoDB" id="1246124at2"/>
<sequence>MNAMKRLLCLLFMCASTMVSAQITDTAVNKDKFEKSDFPYKGDRVLIVDKIDGSKEENIFVFAKNKKGSEQDRLYIQQFTKVDGKWESKVSEEVADEGIITVTYNNRKAFKDVEKNGQVDALYIYAKHDKDDLNNPNEEIGLLFYKYQLYTVTVRADSDFKKNYFSDNFKELPKPVQDFVLDYWNKYVSER</sequence>
<gene>
    <name evidence="2" type="ORF">AV926_08915</name>
</gene>
<comment type="caution">
    <text evidence="2">The sequence shown here is derived from an EMBL/GenBank/DDBJ whole genome shotgun (WGS) entry which is preliminary data.</text>
</comment>
<proteinExistence type="predicted"/>
<keyword evidence="1" id="KW-0732">Signal</keyword>
<reference evidence="2 3" key="1">
    <citation type="submission" date="2016-01" db="EMBL/GenBank/DDBJ databases">
        <title>Whole genome sequencing of Myroides marinus L41.</title>
        <authorList>
            <person name="Hong K.W."/>
        </authorList>
    </citation>
    <scope>NUCLEOTIDE SEQUENCE [LARGE SCALE GENOMIC DNA]</scope>
    <source>
        <strain evidence="2 3">L41</strain>
    </source>
</reference>
<dbReference type="AlphaFoldDB" id="A0A161S806"/>
<organism evidence="2 3">
    <name type="scientific">Myroides marinus</name>
    <dbReference type="NCBI Taxonomy" id="703342"/>
    <lineage>
        <taxon>Bacteria</taxon>
        <taxon>Pseudomonadati</taxon>
        <taxon>Bacteroidota</taxon>
        <taxon>Flavobacteriia</taxon>
        <taxon>Flavobacteriales</taxon>
        <taxon>Flavobacteriaceae</taxon>
        <taxon>Myroides</taxon>
    </lineage>
</organism>
<evidence type="ECO:0000313" key="3">
    <source>
        <dbReference type="Proteomes" id="UP000076630"/>
    </source>
</evidence>
<dbReference type="EMBL" id="LQNU01000053">
    <property type="protein sequence ID" value="KZE81394.1"/>
    <property type="molecule type" value="Genomic_DNA"/>
</dbReference>
<accession>A0A161S806</accession>
<protein>
    <submittedName>
        <fullName evidence="2">Uncharacterized protein</fullName>
    </submittedName>
</protein>
<dbReference type="Proteomes" id="UP000076630">
    <property type="component" value="Unassembled WGS sequence"/>
</dbReference>
<feature type="chain" id="PRO_5007826302" evidence="1">
    <location>
        <begin position="22"/>
        <end position="191"/>
    </location>
</feature>
<feature type="signal peptide" evidence="1">
    <location>
        <begin position="1"/>
        <end position="21"/>
    </location>
</feature>
<keyword evidence="3" id="KW-1185">Reference proteome</keyword>
<name>A0A161S806_9FLAO</name>